<evidence type="ECO:0000256" key="2">
    <source>
        <dbReference type="SAM" id="SignalP"/>
    </source>
</evidence>
<feature type="domain" description="Lipocalin-like" evidence="3">
    <location>
        <begin position="40"/>
        <end position="184"/>
    </location>
</feature>
<dbReference type="OrthoDB" id="3904217at2759"/>
<evidence type="ECO:0000256" key="1">
    <source>
        <dbReference type="SAM" id="MobiDB-lite"/>
    </source>
</evidence>
<dbReference type="Proteomes" id="UP000813461">
    <property type="component" value="Unassembled WGS sequence"/>
</dbReference>
<evidence type="ECO:0000313" key="5">
    <source>
        <dbReference type="Proteomes" id="UP000813461"/>
    </source>
</evidence>
<protein>
    <submittedName>
        <fullName evidence="4">Lipocalin-like domain-containing protein</fullName>
    </submittedName>
</protein>
<reference evidence="4" key="1">
    <citation type="journal article" date="2021" name="Nat. Commun.">
        <title>Genetic determinants of endophytism in the Arabidopsis root mycobiome.</title>
        <authorList>
            <person name="Mesny F."/>
            <person name="Miyauchi S."/>
            <person name="Thiergart T."/>
            <person name="Pickel B."/>
            <person name="Atanasova L."/>
            <person name="Karlsson M."/>
            <person name="Huettel B."/>
            <person name="Barry K.W."/>
            <person name="Haridas S."/>
            <person name="Chen C."/>
            <person name="Bauer D."/>
            <person name="Andreopoulos W."/>
            <person name="Pangilinan J."/>
            <person name="LaButti K."/>
            <person name="Riley R."/>
            <person name="Lipzen A."/>
            <person name="Clum A."/>
            <person name="Drula E."/>
            <person name="Henrissat B."/>
            <person name="Kohler A."/>
            <person name="Grigoriev I.V."/>
            <person name="Martin F.M."/>
            <person name="Hacquard S."/>
        </authorList>
    </citation>
    <scope>NUCLEOTIDE SEQUENCE</scope>
    <source>
        <strain evidence="4">MPI-SDFR-AT-0120</strain>
    </source>
</reference>
<proteinExistence type="predicted"/>
<name>A0A8K0VZ98_9PLEO</name>
<dbReference type="AlphaFoldDB" id="A0A8K0VZ98"/>
<accession>A0A8K0VZ98</accession>
<keyword evidence="2" id="KW-0732">Signal</keyword>
<feature type="compositionally biased region" description="Basic and acidic residues" evidence="1">
    <location>
        <begin position="91"/>
        <end position="101"/>
    </location>
</feature>
<feature type="signal peptide" evidence="2">
    <location>
        <begin position="1"/>
        <end position="18"/>
    </location>
</feature>
<feature type="region of interest" description="Disordered" evidence="1">
    <location>
        <begin position="86"/>
        <end position="107"/>
    </location>
</feature>
<comment type="caution">
    <text evidence="4">The sequence shown here is derived from an EMBL/GenBank/DDBJ whole genome shotgun (WGS) entry which is preliminary data.</text>
</comment>
<gene>
    <name evidence="4" type="ORF">FB567DRAFT_579768</name>
</gene>
<evidence type="ECO:0000259" key="3">
    <source>
        <dbReference type="Pfam" id="PF13924"/>
    </source>
</evidence>
<dbReference type="EMBL" id="JAGMVJ010000009">
    <property type="protein sequence ID" value="KAH7087750.1"/>
    <property type="molecule type" value="Genomic_DNA"/>
</dbReference>
<dbReference type="Pfam" id="PF13924">
    <property type="entry name" value="Lipocalin_5"/>
    <property type="match status" value="1"/>
</dbReference>
<feature type="chain" id="PRO_5035432552" evidence="2">
    <location>
        <begin position="19"/>
        <end position="199"/>
    </location>
</feature>
<sequence length="199" mass="22433">MAAYWWGTISLAAFFAFSSRNSSFLNTDRGSSKMLCPDLVGTWKLIRHHAWLLDEPTDKTFPTGIEAQAIIMYAPDGYMSAQFLPSTRQNSTRDTESESHTAESSSSGAYMAYSGEYYIEEIEDGSLVVSHFARITNVPNLSGVTQKRHLKIEDRADGLKFLTLRSITPIELAGESRIHEVILQRFPDNSDRDKSRQRT</sequence>
<dbReference type="InterPro" id="IPR024311">
    <property type="entry name" value="Lipocalin-like"/>
</dbReference>
<keyword evidence="5" id="KW-1185">Reference proteome</keyword>
<organism evidence="4 5">
    <name type="scientific">Paraphoma chrysanthemicola</name>
    <dbReference type="NCBI Taxonomy" id="798071"/>
    <lineage>
        <taxon>Eukaryota</taxon>
        <taxon>Fungi</taxon>
        <taxon>Dikarya</taxon>
        <taxon>Ascomycota</taxon>
        <taxon>Pezizomycotina</taxon>
        <taxon>Dothideomycetes</taxon>
        <taxon>Pleosporomycetidae</taxon>
        <taxon>Pleosporales</taxon>
        <taxon>Pleosporineae</taxon>
        <taxon>Phaeosphaeriaceae</taxon>
        <taxon>Paraphoma</taxon>
    </lineage>
</organism>
<evidence type="ECO:0000313" key="4">
    <source>
        <dbReference type="EMBL" id="KAH7087750.1"/>
    </source>
</evidence>